<dbReference type="SUPFAM" id="SSF110997">
    <property type="entry name" value="Sporulation related repeat"/>
    <property type="match status" value="1"/>
</dbReference>
<dbReference type="Gene3D" id="3.40.710.10">
    <property type="entry name" value="DD-peptidase/beta-lactamase superfamily"/>
    <property type="match status" value="1"/>
</dbReference>
<dbReference type="InterPro" id="IPR012338">
    <property type="entry name" value="Beta-lactam/transpept-like"/>
</dbReference>
<name>A0A6A8A1V1_9HYPH</name>
<gene>
    <name evidence="12" type="ORF">GAO09_00905</name>
</gene>
<dbReference type="PANTHER" id="PTHR21581:SF6">
    <property type="entry name" value="TRAFFICKING PROTEIN PARTICLE COMPLEX SUBUNIT 12"/>
    <property type="match status" value="1"/>
</dbReference>
<dbReference type="PRINTS" id="PR00725">
    <property type="entry name" value="DADACBPTASE1"/>
</dbReference>
<keyword evidence="13" id="KW-1185">Reference proteome</keyword>
<evidence type="ECO:0000256" key="4">
    <source>
        <dbReference type="ARBA" id="ARBA00022960"/>
    </source>
</evidence>
<dbReference type="Gene3D" id="3.30.70.1070">
    <property type="entry name" value="Sporulation related repeat"/>
    <property type="match status" value="1"/>
</dbReference>
<protein>
    <submittedName>
        <fullName evidence="12">D-alanyl-D-alanine carboxypeptidase</fullName>
    </submittedName>
</protein>
<dbReference type="InterPro" id="IPR001967">
    <property type="entry name" value="Peptidase_S11_N"/>
</dbReference>
<dbReference type="Pfam" id="PF00768">
    <property type="entry name" value="Peptidase_S11"/>
    <property type="match status" value="1"/>
</dbReference>
<keyword evidence="5" id="KW-0573">Peptidoglycan synthesis</keyword>
<evidence type="ECO:0000256" key="1">
    <source>
        <dbReference type="ARBA" id="ARBA00007164"/>
    </source>
</evidence>
<comment type="caution">
    <text evidence="12">The sequence shown here is derived from an EMBL/GenBank/DDBJ whole genome shotgun (WGS) entry which is preliminary data.</text>
</comment>
<reference evidence="12 13" key="1">
    <citation type="submission" date="2019-11" db="EMBL/GenBank/DDBJ databases">
        <title>Genome analysis of Rhizobacterium cereale a novel genus and species isolated from maize roots in North Spain.</title>
        <authorList>
            <person name="Menendez E."/>
            <person name="Flores-Felix J.D."/>
            <person name="Ramirez-Bahena M.-H."/>
            <person name="Igual J.M."/>
            <person name="Garcia-Fraile P."/>
            <person name="Peix A."/>
            <person name="Velazquez E."/>
        </authorList>
    </citation>
    <scope>NUCLEOTIDE SEQUENCE [LARGE SCALE GENOMIC DNA]</scope>
    <source>
        <strain evidence="12 13">RZME27</strain>
    </source>
</reference>
<comment type="similarity">
    <text evidence="1 9">Belongs to the peptidase S11 family.</text>
</comment>
<organism evidence="12 13">
    <name type="scientific">Endobacterium cereale</name>
    <dbReference type="NCBI Taxonomy" id="2663029"/>
    <lineage>
        <taxon>Bacteria</taxon>
        <taxon>Pseudomonadati</taxon>
        <taxon>Pseudomonadota</taxon>
        <taxon>Alphaproteobacteria</taxon>
        <taxon>Hyphomicrobiales</taxon>
        <taxon>Rhizobiaceae</taxon>
        <taxon>Endobacterium</taxon>
    </lineage>
</organism>
<dbReference type="InterPro" id="IPR036680">
    <property type="entry name" value="SPOR-like_sf"/>
</dbReference>
<dbReference type="GO" id="GO:0009252">
    <property type="term" value="P:peptidoglycan biosynthetic process"/>
    <property type="evidence" value="ECO:0007669"/>
    <property type="project" value="UniProtKB-KW"/>
</dbReference>
<evidence type="ECO:0000259" key="11">
    <source>
        <dbReference type="PROSITE" id="PS51724"/>
    </source>
</evidence>
<feature type="domain" description="SPOR" evidence="11">
    <location>
        <begin position="416"/>
        <end position="500"/>
    </location>
</feature>
<feature type="active site" description="Proton acceptor" evidence="7">
    <location>
        <position position="80"/>
    </location>
</feature>
<feature type="active site" description="Acyl-ester intermediate" evidence="7">
    <location>
        <position position="77"/>
    </location>
</feature>
<evidence type="ECO:0000256" key="10">
    <source>
        <dbReference type="SAM" id="MobiDB-lite"/>
    </source>
</evidence>
<dbReference type="AlphaFoldDB" id="A0A6A8A1V1"/>
<dbReference type="GO" id="GO:0042834">
    <property type="term" value="F:peptidoglycan binding"/>
    <property type="evidence" value="ECO:0007669"/>
    <property type="project" value="InterPro"/>
</dbReference>
<dbReference type="EMBL" id="WIXI01000022">
    <property type="protein sequence ID" value="MQY44633.1"/>
    <property type="molecule type" value="Genomic_DNA"/>
</dbReference>
<evidence type="ECO:0000256" key="2">
    <source>
        <dbReference type="ARBA" id="ARBA00022729"/>
    </source>
</evidence>
<keyword evidence="12" id="KW-0645">Protease</keyword>
<keyword evidence="6" id="KW-0961">Cell wall biogenesis/degradation</keyword>
<sequence length="500" mass="52402">MQVASAGVLKNLFSSSLPKDGTSKTARVAGRFVAAIVASTIFVSPALAAKYAGIVVDAKTGKVLYNEDGDGLRYPASLTKMMTLYLTFEALESGKISLSDKVPVSAHAASEPPSKLGVRAGGSINVEQVILSLVTRSANDMSTAMGEFLGGSEARFAQMMTNKARALGMTRTTYRNAHGLPNTAQMTTARDQARLGIALRQHFPQYYGYFNTRSFKFGRQVIGNHNRLVGNVKGVDGIKTGYTQAAGSNLATSAQLDGRSIVAVILGAKGSAARDAQMRKLVATYLPQASRGGNSNLIAQTAPAPSLPVTDAPKPSTPSVDVRQLASMDLPNAGPMPETRYEQKVPGANAYAAEPKSQGARDAVSSVIATNAPVPPRGLAPAAGYLKEPASDQKIVAVTDSVTTASTRSDRQAATAQQIAGWVVQIGVSPNRDMAMDLLSSAQDKGGSALRGAKPFTVAVNSNGSQLYRARFGGFDDQKTAVNACNALKKKGIKCWASLQ</sequence>
<dbReference type="PROSITE" id="PS51724">
    <property type="entry name" value="SPOR"/>
    <property type="match status" value="1"/>
</dbReference>
<feature type="region of interest" description="Disordered" evidence="10">
    <location>
        <begin position="296"/>
        <end position="319"/>
    </location>
</feature>
<evidence type="ECO:0000256" key="8">
    <source>
        <dbReference type="PIRSR" id="PIRSR618044-2"/>
    </source>
</evidence>
<proteinExistence type="inferred from homology"/>
<evidence type="ECO:0000256" key="9">
    <source>
        <dbReference type="RuleBase" id="RU004016"/>
    </source>
</evidence>
<dbReference type="SUPFAM" id="SSF56601">
    <property type="entry name" value="beta-lactamase/transpeptidase-like"/>
    <property type="match status" value="1"/>
</dbReference>
<dbReference type="Pfam" id="PF05036">
    <property type="entry name" value="SPOR"/>
    <property type="match status" value="1"/>
</dbReference>
<feature type="binding site" evidence="8">
    <location>
        <position position="239"/>
    </location>
    <ligand>
        <name>substrate</name>
    </ligand>
</feature>
<dbReference type="InterPro" id="IPR007730">
    <property type="entry name" value="SPOR-like_dom"/>
</dbReference>
<evidence type="ECO:0000313" key="13">
    <source>
        <dbReference type="Proteomes" id="UP000435138"/>
    </source>
</evidence>
<dbReference type="InterPro" id="IPR018044">
    <property type="entry name" value="Peptidase_S11"/>
</dbReference>
<keyword evidence="2" id="KW-0732">Signal</keyword>
<evidence type="ECO:0000313" key="12">
    <source>
        <dbReference type="EMBL" id="MQY44633.1"/>
    </source>
</evidence>
<dbReference type="GO" id="GO:0006508">
    <property type="term" value="P:proteolysis"/>
    <property type="evidence" value="ECO:0007669"/>
    <property type="project" value="InterPro"/>
</dbReference>
<keyword evidence="12" id="KW-0121">Carboxypeptidase</keyword>
<dbReference type="GO" id="GO:0071555">
    <property type="term" value="P:cell wall organization"/>
    <property type="evidence" value="ECO:0007669"/>
    <property type="project" value="UniProtKB-KW"/>
</dbReference>
<accession>A0A6A8A1V1</accession>
<evidence type="ECO:0000256" key="6">
    <source>
        <dbReference type="ARBA" id="ARBA00023316"/>
    </source>
</evidence>
<evidence type="ECO:0000256" key="3">
    <source>
        <dbReference type="ARBA" id="ARBA00022801"/>
    </source>
</evidence>
<dbReference type="GO" id="GO:0009002">
    <property type="term" value="F:serine-type D-Ala-D-Ala carboxypeptidase activity"/>
    <property type="evidence" value="ECO:0007669"/>
    <property type="project" value="InterPro"/>
</dbReference>
<dbReference type="PANTHER" id="PTHR21581">
    <property type="entry name" value="D-ALANYL-D-ALANINE CARBOXYPEPTIDASE"/>
    <property type="match status" value="1"/>
</dbReference>
<evidence type="ECO:0000256" key="7">
    <source>
        <dbReference type="PIRSR" id="PIRSR618044-1"/>
    </source>
</evidence>
<dbReference type="GO" id="GO:0008360">
    <property type="term" value="P:regulation of cell shape"/>
    <property type="evidence" value="ECO:0007669"/>
    <property type="project" value="UniProtKB-KW"/>
</dbReference>
<keyword evidence="3" id="KW-0378">Hydrolase</keyword>
<dbReference type="Proteomes" id="UP000435138">
    <property type="component" value="Unassembled WGS sequence"/>
</dbReference>
<evidence type="ECO:0000256" key="5">
    <source>
        <dbReference type="ARBA" id="ARBA00022984"/>
    </source>
</evidence>
<keyword evidence="4" id="KW-0133">Cell shape</keyword>
<feature type="active site" evidence="7">
    <location>
        <position position="137"/>
    </location>
</feature>